<dbReference type="PANTHER" id="PTHR13847">
    <property type="entry name" value="SARCOSINE DEHYDROGENASE-RELATED"/>
    <property type="match status" value="1"/>
</dbReference>
<feature type="domain" description="FAD dependent oxidoreductase" evidence="1">
    <location>
        <begin position="30"/>
        <end position="383"/>
    </location>
</feature>
<dbReference type="GO" id="GO:0005737">
    <property type="term" value="C:cytoplasm"/>
    <property type="evidence" value="ECO:0007669"/>
    <property type="project" value="TreeGrafter"/>
</dbReference>
<dbReference type="Gene3D" id="3.30.9.10">
    <property type="entry name" value="D-Amino Acid Oxidase, subunit A, domain 2"/>
    <property type="match status" value="1"/>
</dbReference>
<dbReference type="InterPro" id="IPR006076">
    <property type="entry name" value="FAD-dep_OxRdtase"/>
</dbReference>
<evidence type="ECO:0000259" key="1">
    <source>
        <dbReference type="Pfam" id="PF01266"/>
    </source>
</evidence>
<dbReference type="AlphaFoldDB" id="A0A933W7H2"/>
<dbReference type="Pfam" id="PF01266">
    <property type="entry name" value="DAO"/>
    <property type="match status" value="1"/>
</dbReference>
<dbReference type="Gene3D" id="3.50.50.60">
    <property type="entry name" value="FAD/NAD(P)-binding domain"/>
    <property type="match status" value="1"/>
</dbReference>
<proteinExistence type="predicted"/>
<organism evidence="2 3">
    <name type="scientific">Eiseniibacteriota bacterium</name>
    <dbReference type="NCBI Taxonomy" id="2212470"/>
    <lineage>
        <taxon>Bacteria</taxon>
        <taxon>Candidatus Eiseniibacteriota</taxon>
    </lineage>
</organism>
<dbReference type="PANTHER" id="PTHR13847:SF281">
    <property type="entry name" value="FAD DEPENDENT OXIDOREDUCTASE DOMAIN-CONTAINING PROTEIN"/>
    <property type="match status" value="1"/>
</dbReference>
<accession>A0A933W7H2</accession>
<evidence type="ECO:0000313" key="2">
    <source>
        <dbReference type="EMBL" id="MBI5167906.1"/>
    </source>
</evidence>
<evidence type="ECO:0000313" key="3">
    <source>
        <dbReference type="Proteomes" id="UP000696931"/>
    </source>
</evidence>
<dbReference type="InterPro" id="IPR036188">
    <property type="entry name" value="FAD/NAD-bd_sf"/>
</dbReference>
<comment type="caution">
    <text evidence="2">The sequence shown here is derived from an EMBL/GenBank/DDBJ whole genome shotgun (WGS) entry which is preliminary data.</text>
</comment>
<name>A0A933W7H2_UNCEI</name>
<sequence>MTNSTPRPTSLWWADPTPEFPVLDTSFDADVCIVGGGITGITLAYPLADQGATVVLLDAGHLAGAASGNNAGFLLAAPAEPYAERIALWGRDGARAVLQIGRRTHQRVRQLAQSLSLDCQYAQTGSLRLSRTREESEDLRSSLPELRHDGFPMREIAITDAVPAHAAAGFDAAFEVPEDGTVHPVKFLHGVALEAARRGVRLFAHSAVTSARWANNVWDVHANGHVVHARTLVLATNAYTPKLVPALGAIIAPRRGQVIATAPLEVELSNRPTYAHYGYQYWHQTADRRLVIGGWRDTDFDAETGYDTVLTPKIQAGIESGLAELVPGGAKIEHRWAGIMGFARDGRPLVGWLDAAHHLAICAGFTGHGMGMAAACTLDLAELLSWKRAPGIATFDPHRFPELRQSREGIVSLGVA</sequence>
<dbReference type="EMBL" id="JACRIW010000004">
    <property type="protein sequence ID" value="MBI5167906.1"/>
    <property type="molecule type" value="Genomic_DNA"/>
</dbReference>
<dbReference type="Proteomes" id="UP000696931">
    <property type="component" value="Unassembled WGS sequence"/>
</dbReference>
<protein>
    <submittedName>
        <fullName evidence="2">FAD-binding oxidoreductase</fullName>
    </submittedName>
</protein>
<gene>
    <name evidence="2" type="ORF">HZA61_00315</name>
</gene>
<dbReference type="SUPFAM" id="SSF51905">
    <property type="entry name" value="FAD/NAD(P)-binding domain"/>
    <property type="match status" value="1"/>
</dbReference>
<reference evidence="2" key="1">
    <citation type="submission" date="2020-07" db="EMBL/GenBank/DDBJ databases">
        <title>Huge and variable diversity of episymbiotic CPR bacteria and DPANN archaea in groundwater ecosystems.</title>
        <authorList>
            <person name="He C.Y."/>
            <person name="Keren R."/>
            <person name="Whittaker M."/>
            <person name="Farag I.F."/>
            <person name="Doudna J."/>
            <person name="Cate J.H.D."/>
            <person name="Banfield J.F."/>
        </authorList>
    </citation>
    <scope>NUCLEOTIDE SEQUENCE</scope>
    <source>
        <strain evidence="2">NC_groundwater_1813_Pr3_B-0.1um_71_17</strain>
    </source>
</reference>